<protein>
    <submittedName>
        <fullName evidence="8">MFS transporter</fullName>
    </submittedName>
</protein>
<dbReference type="InterPro" id="IPR036259">
    <property type="entry name" value="MFS_trans_sf"/>
</dbReference>
<feature type="transmembrane region" description="Helical" evidence="6">
    <location>
        <begin position="166"/>
        <end position="187"/>
    </location>
</feature>
<dbReference type="Pfam" id="PF07690">
    <property type="entry name" value="MFS_1"/>
    <property type="match status" value="1"/>
</dbReference>
<dbReference type="OrthoDB" id="9816041at2"/>
<evidence type="ECO:0000256" key="1">
    <source>
        <dbReference type="ARBA" id="ARBA00004651"/>
    </source>
</evidence>
<keyword evidence="5 6" id="KW-0472">Membrane</keyword>
<evidence type="ECO:0000313" key="8">
    <source>
        <dbReference type="EMBL" id="THB61793.1"/>
    </source>
</evidence>
<keyword evidence="2" id="KW-0813">Transport</keyword>
<dbReference type="GO" id="GO:0022857">
    <property type="term" value="F:transmembrane transporter activity"/>
    <property type="evidence" value="ECO:0007669"/>
    <property type="project" value="InterPro"/>
</dbReference>
<evidence type="ECO:0000256" key="3">
    <source>
        <dbReference type="ARBA" id="ARBA00022692"/>
    </source>
</evidence>
<dbReference type="Gene3D" id="1.20.1250.20">
    <property type="entry name" value="MFS general substrate transporter like domains"/>
    <property type="match status" value="1"/>
</dbReference>
<organism evidence="8 9">
    <name type="scientific">Vagococcus silagei</name>
    <dbReference type="NCBI Taxonomy" id="2508885"/>
    <lineage>
        <taxon>Bacteria</taxon>
        <taxon>Bacillati</taxon>
        <taxon>Bacillota</taxon>
        <taxon>Bacilli</taxon>
        <taxon>Lactobacillales</taxon>
        <taxon>Enterococcaceae</taxon>
        <taxon>Vagococcus</taxon>
    </lineage>
</organism>
<evidence type="ECO:0000313" key="9">
    <source>
        <dbReference type="Proteomes" id="UP000310506"/>
    </source>
</evidence>
<keyword evidence="3 6" id="KW-0812">Transmembrane</keyword>
<keyword evidence="9" id="KW-1185">Reference proteome</keyword>
<feature type="transmembrane region" description="Helical" evidence="6">
    <location>
        <begin position="112"/>
        <end position="133"/>
    </location>
</feature>
<gene>
    <name evidence="8" type="ORF">ESZ54_03200</name>
</gene>
<feature type="transmembrane region" description="Helical" evidence="6">
    <location>
        <begin position="428"/>
        <end position="449"/>
    </location>
</feature>
<comment type="subcellular location">
    <subcellularLocation>
        <location evidence="1">Cell membrane</location>
        <topology evidence="1">Multi-pass membrane protein</topology>
    </subcellularLocation>
</comment>
<evidence type="ECO:0000256" key="2">
    <source>
        <dbReference type="ARBA" id="ARBA00022448"/>
    </source>
</evidence>
<feature type="domain" description="Major facilitator superfamily (MFS) profile" evidence="7">
    <location>
        <begin position="16"/>
        <end position="454"/>
    </location>
</feature>
<feature type="transmembrane region" description="Helical" evidence="6">
    <location>
        <begin position="262"/>
        <end position="284"/>
    </location>
</feature>
<feature type="transmembrane region" description="Helical" evidence="6">
    <location>
        <begin position="82"/>
        <end position="100"/>
    </location>
</feature>
<feature type="transmembrane region" description="Helical" evidence="6">
    <location>
        <begin position="352"/>
        <end position="370"/>
    </location>
</feature>
<reference evidence="8 9" key="1">
    <citation type="submission" date="2019-01" db="EMBL/GenBank/DDBJ databases">
        <title>Vagococcus silagei sp. nov. isolated from brewer's grain.</title>
        <authorList>
            <person name="Guu J.-R."/>
        </authorList>
    </citation>
    <scope>NUCLEOTIDE SEQUENCE [LARGE SCALE GENOMIC DNA]</scope>
    <source>
        <strain evidence="8 9">2B-2</strain>
    </source>
</reference>
<feature type="transmembrane region" description="Helical" evidence="6">
    <location>
        <begin position="382"/>
        <end position="408"/>
    </location>
</feature>
<dbReference type="Proteomes" id="UP000310506">
    <property type="component" value="Unassembled WGS sequence"/>
</dbReference>
<feature type="transmembrane region" description="Helical" evidence="6">
    <location>
        <begin position="324"/>
        <end position="346"/>
    </location>
</feature>
<feature type="transmembrane region" description="Helical" evidence="6">
    <location>
        <begin position="224"/>
        <end position="241"/>
    </location>
</feature>
<dbReference type="EMBL" id="SDGV01000007">
    <property type="protein sequence ID" value="THB61793.1"/>
    <property type="molecule type" value="Genomic_DNA"/>
</dbReference>
<feature type="transmembrane region" description="Helical" evidence="6">
    <location>
        <begin position="199"/>
        <end position="218"/>
    </location>
</feature>
<feature type="transmembrane region" description="Helical" evidence="6">
    <location>
        <begin position="140"/>
        <end position="160"/>
    </location>
</feature>
<dbReference type="Gene3D" id="1.20.1720.10">
    <property type="entry name" value="Multidrug resistance protein D"/>
    <property type="match status" value="1"/>
</dbReference>
<dbReference type="SUPFAM" id="SSF103473">
    <property type="entry name" value="MFS general substrate transporter"/>
    <property type="match status" value="1"/>
</dbReference>
<dbReference type="RefSeq" id="WP_136136241.1">
    <property type="nucleotide sequence ID" value="NZ_SDGV01000007.1"/>
</dbReference>
<dbReference type="PROSITE" id="PS50850">
    <property type="entry name" value="MFS"/>
    <property type="match status" value="1"/>
</dbReference>
<dbReference type="InterPro" id="IPR020846">
    <property type="entry name" value="MFS_dom"/>
</dbReference>
<dbReference type="PANTHER" id="PTHR42718:SF9">
    <property type="entry name" value="MAJOR FACILITATOR SUPERFAMILY MULTIDRUG TRANSPORTER MFSC"/>
    <property type="match status" value="1"/>
</dbReference>
<dbReference type="PRINTS" id="PR01036">
    <property type="entry name" value="TCRTETB"/>
</dbReference>
<dbReference type="InterPro" id="IPR011701">
    <property type="entry name" value="MFS"/>
</dbReference>
<feature type="transmembrane region" description="Helical" evidence="6">
    <location>
        <begin position="296"/>
        <end position="317"/>
    </location>
</feature>
<evidence type="ECO:0000256" key="4">
    <source>
        <dbReference type="ARBA" id="ARBA00022989"/>
    </source>
</evidence>
<dbReference type="AlphaFoldDB" id="A0A4S3B7E6"/>
<evidence type="ECO:0000256" key="6">
    <source>
        <dbReference type="SAM" id="Phobius"/>
    </source>
</evidence>
<name>A0A4S3B7E6_9ENTE</name>
<feature type="transmembrane region" description="Helical" evidence="6">
    <location>
        <begin position="51"/>
        <end position="70"/>
    </location>
</feature>
<keyword evidence="4 6" id="KW-1133">Transmembrane helix</keyword>
<comment type="caution">
    <text evidence="8">The sequence shown here is derived from an EMBL/GenBank/DDBJ whole genome shotgun (WGS) entry which is preliminary data.</text>
</comment>
<sequence length="460" mass="50558">MENTMSAKELKQIRMVVMVVLVLTILTQLIDNAFTLITPILGEKFNISTDVASWVASIGGIGIAIGFFAFSSFTDFISEKKLLIIGVLLFCLPSITGLLFQSSYTMVVISRFIQAVGGISTSALYLVLVARYIDGKEQVIWMGLCTASFTISTVIGTLTGGFLSTFFGWQVIFYIPFLGLLALPIIIKYMPEQPKKRSNIDYLGFLILTAFVVSINFLVANPSLILLVSTIVFVILFLFYISKVKNPLISMDFFKNKSYMMMLASTFFYYLSQVALVFITPFLLEAMFGYSLNKTALIFIVPYTISGVIAIFSGSIINRIGMKTALTTGALLIMAGFVYGGFQAYISTTHVLIALTLITGGYALSFGPLLTKAISFLPETEIGTGIGFFNFTVRTANALGISIVAFLLNSNLDKLNLISLSNKAMIPFTYIFIILALTTLVGIVMYYLVSEKKSNNLEEN</sequence>
<proteinExistence type="predicted"/>
<accession>A0A4S3B7E6</accession>
<dbReference type="GO" id="GO:0005886">
    <property type="term" value="C:plasma membrane"/>
    <property type="evidence" value="ECO:0007669"/>
    <property type="project" value="UniProtKB-SubCell"/>
</dbReference>
<evidence type="ECO:0000256" key="5">
    <source>
        <dbReference type="ARBA" id="ARBA00023136"/>
    </source>
</evidence>
<evidence type="ECO:0000259" key="7">
    <source>
        <dbReference type="PROSITE" id="PS50850"/>
    </source>
</evidence>
<dbReference type="PANTHER" id="PTHR42718">
    <property type="entry name" value="MAJOR FACILITATOR SUPERFAMILY MULTIDRUG TRANSPORTER MFSC"/>
    <property type="match status" value="1"/>
</dbReference>